<proteinExistence type="predicted"/>
<dbReference type="PANTHER" id="PTHR45629:SF7">
    <property type="entry name" value="DNA EXCISION REPAIR PROTEIN ERCC-6-RELATED"/>
    <property type="match status" value="1"/>
</dbReference>
<dbReference type="FunFam" id="3.40.50.10810:FF:000035">
    <property type="entry name" value="DsDNA-dependent ATPase (Rad54b)"/>
    <property type="match status" value="1"/>
</dbReference>
<evidence type="ECO:0000256" key="2">
    <source>
        <dbReference type="ARBA" id="ARBA00022801"/>
    </source>
</evidence>
<evidence type="ECO:0000313" key="7">
    <source>
        <dbReference type="EMBL" id="USP80293.1"/>
    </source>
</evidence>
<evidence type="ECO:0000256" key="1">
    <source>
        <dbReference type="ARBA" id="ARBA00022741"/>
    </source>
</evidence>
<dbReference type="GO" id="GO:0000423">
    <property type="term" value="P:mitophagy"/>
    <property type="evidence" value="ECO:0007669"/>
    <property type="project" value="InterPro"/>
</dbReference>
<dbReference type="SMART" id="SM00487">
    <property type="entry name" value="DEXDc"/>
    <property type="match status" value="1"/>
</dbReference>
<feature type="domain" description="Helicase ATP-binding" evidence="5">
    <location>
        <begin position="464"/>
        <end position="634"/>
    </location>
</feature>
<dbReference type="InterPro" id="IPR049730">
    <property type="entry name" value="SNF2/RAD54-like_C"/>
</dbReference>
<feature type="region of interest" description="Disordered" evidence="4">
    <location>
        <begin position="1"/>
        <end position="66"/>
    </location>
</feature>
<dbReference type="EMBL" id="CP089278">
    <property type="protein sequence ID" value="USP80293.1"/>
    <property type="molecule type" value="Genomic_DNA"/>
</dbReference>
<dbReference type="Proteomes" id="UP001056012">
    <property type="component" value="Chromosome 5"/>
</dbReference>
<dbReference type="InterPro" id="IPR027417">
    <property type="entry name" value="P-loop_NTPase"/>
</dbReference>
<dbReference type="InterPro" id="IPR050496">
    <property type="entry name" value="SNF2_RAD54_helicase_repair"/>
</dbReference>
<evidence type="ECO:0000259" key="6">
    <source>
        <dbReference type="PROSITE" id="PS51194"/>
    </source>
</evidence>
<dbReference type="InterPro" id="IPR014001">
    <property type="entry name" value="Helicase_ATP-bd"/>
</dbReference>
<evidence type="ECO:0008006" key="9">
    <source>
        <dbReference type="Google" id="ProtNLM"/>
    </source>
</evidence>
<dbReference type="InterPro" id="IPR001650">
    <property type="entry name" value="Helicase_C-like"/>
</dbReference>
<feature type="region of interest" description="Disordered" evidence="4">
    <location>
        <begin position="202"/>
        <end position="242"/>
    </location>
</feature>
<dbReference type="InterPro" id="IPR000330">
    <property type="entry name" value="SNF2_N"/>
</dbReference>
<feature type="region of interest" description="Disordered" evidence="4">
    <location>
        <begin position="341"/>
        <end position="389"/>
    </location>
</feature>
<reference evidence="7" key="1">
    <citation type="submission" date="2021-12" db="EMBL/GenBank/DDBJ databases">
        <title>Curvularia clavata genome.</title>
        <authorList>
            <person name="Cao Y."/>
        </authorList>
    </citation>
    <scope>NUCLEOTIDE SEQUENCE</scope>
    <source>
        <strain evidence="7">Yc1106</strain>
    </source>
</reference>
<feature type="compositionally biased region" description="Acidic residues" evidence="4">
    <location>
        <begin position="49"/>
        <end position="58"/>
    </location>
</feature>
<dbReference type="Gene3D" id="3.40.50.10810">
    <property type="entry name" value="Tandem AAA-ATPase domain"/>
    <property type="match status" value="1"/>
</dbReference>
<dbReference type="Pfam" id="PF00271">
    <property type="entry name" value="Helicase_C"/>
    <property type="match status" value="1"/>
</dbReference>
<dbReference type="GO" id="GO:0140580">
    <property type="term" value="F:mitochondrion autophagosome adaptor activity"/>
    <property type="evidence" value="ECO:0007669"/>
    <property type="project" value="InterPro"/>
</dbReference>
<dbReference type="PROSITE" id="PS51194">
    <property type="entry name" value="HELICASE_CTER"/>
    <property type="match status" value="1"/>
</dbReference>
<dbReference type="SUPFAM" id="SSF52540">
    <property type="entry name" value="P-loop containing nucleoside triphosphate hydrolases"/>
    <property type="match status" value="2"/>
</dbReference>
<dbReference type="InterPro" id="IPR013898">
    <property type="entry name" value="Atg43"/>
</dbReference>
<dbReference type="GO" id="GO:0007131">
    <property type="term" value="P:reciprocal meiotic recombination"/>
    <property type="evidence" value="ECO:0007669"/>
    <property type="project" value="TreeGrafter"/>
</dbReference>
<evidence type="ECO:0000259" key="5">
    <source>
        <dbReference type="PROSITE" id="PS51192"/>
    </source>
</evidence>
<dbReference type="Gene3D" id="1.20.120.850">
    <property type="entry name" value="SWI2/SNF2 ATPases, N-terminal domain"/>
    <property type="match status" value="1"/>
</dbReference>
<dbReference type="GO" id="GO:0000724">
    <property type="term" value="P:double-strand break repair via homologous recombination"/>
    <property type="evidence" value="ECO:0007669"/>
    <property type="project" value="TreeGrafter"/>
</dbReference>
<evidence type="ECO:0000256" key="3">
    <source>
        <dbReference type="ARBA" id="ARBA00022840"/>
    </source>
</evidence>
<evidence type="ECO:0000313" key="8">
    <source>
        <dbReference type="Proteomes" id="UP001056012"/>
    </source>
</evidence>
<keyword evidence="3" id="KW-0067">ATP-binding</keyword>
<name>A0A9Q8ZGI4_CURCL</name>
<accession>A0A9Q8ZGI4</accession>
<evidence type="ECO:0000256" key="4">
    <source>
        <dbReference type="SAM" id="MobiDB-lite"/>
    </source>
</evidence>
<feature type="compositionally biased region" description="Polar residues" evidence="4">
    <location>
        <begin position="229"/>
        <end position="241"/>
    </location>
</feature>
<dbReference type="SMART" id="SM00490">
    <property type="entry name" value="HELICc"/>
    <property type="match status" value="1"/>
</dbReference>
<dbReference type="VEuPathDB" id="FungiDB:yc1106_07567"/>
<dbReference type="Gene3D" id="3.40.50.300">
    <property type="entry name" value="P-loop containing nucleotide triphosphate hydrolases"/>
    <property type="match status" value="1"/>
</dbReference>
<keyword evidence="2" id="KW-0378">Hydrolase</keyword>
<dbReference type="Pfam" id="PF08589">
    <property type="entry name" value="ATG43"/>
    <property type="match status" value="1"/>
</dbReference>
<dbReference type="AlphaFoldDB" id="A0A9Q8ZGI4"/>
<dbReference type="InterPro" id="IPR038718">
    <property type="entry name" value="SNF2-like_sf"/>
</dbReference>
<dbReference type="GO" id="GO:0016787">
    <property type="term" value="F:hydrolase activity"/>
    <property type="evidence" value="ECO:0007669"/>
    <property type="project" value="UniProtKB-KW"/>
</dbReference>
<dbReference type="GO" id="GO:0005634">
    <property type="term" value="C:nucleus"/>
    <property type="evidence" value="ECO:0007669"/>
    <property type="project" value="TreeGrafter"/>
</dbReference>
<gene>
    <name evidence="7" type="ORF">yc1106_07567</name>
</gene>
<dbReference type="GO" id="GO:0005524">
    <property type="term" value="F:ATP binding"/>
    <property type="evidence" value="ECO:0007669"/>
    <property type="project" value="InterPro"/>
</dbReference>
<dbReference type="OrthoDB" id="413460at2759"/>
<feature type="compositionally biased region" description="Polar residues" evidence="4">
    <location>
        <begin position="29"/>
        <end position="38"/>
    </location>
</feature>
<keyword evidence="8" id="KW-1185">Reference proteome</keyword>
<dbReference type="PROSITE" id="PS51192">
    <property type="entry name" value="HELICASE_ATP_BIND_1"/>
    <property type="match status" value="1"/>
</dbReference>
<protein>
    <recommendedName>
        <fullName evidence="9">DNA repair and recombination protein RAD26</fullName>
    </recommendedName>
</protein>
<dbReference type="GO" id="GO:0015616">
    <property type="term" value="F:DNA translocase activity"/>
    <property type="evidence" value="ECO:0007669"/>
    <property type="project" value="TreeGrafter"/>
</dbReference>
<dbReference type="CDD" id="cd18004">
    <property type="entry name" value="DEXHc_RAD54"/>
    <property type="match status" value="1"/>
</dbReference>
<organism evidence="7 8">
    <name type="scientific">Curvularia clavata</name>
    <dbReference type="NCBI Taxonomy" id="95742"/>
    <lineage>
        <taxon>Eukaryota</taxon>
        <taxon>Fungi</taxon>
        <taxon>Dikarya</taxon>
        <taxon>Ascomycota</taxon>
        <taxon>Pezizomycotina</taxon>
        <taxon>Dothideomycetes</taxon>
        <taxon>Pleosporomycetidae</taxon>
        <taxon>Pleosporales</taxon>
        <taxon>Pleosporineae</taxon>
        <taxon>Pleosporaceae</taxon>
        <taxon>Curvularia</taxon>
    </lineage>
</organism>
<sequence>MDSDGPTEVASVLQSASINRRPSPRHDVNPSTAASQKQPVKLNEHPDPDASDVEEDEIPLSVLDPLPRHKAMPPLPDLRFEQSYLKSIEHAEGWQGVLWITLRDQVIMCFAQGVLWTLLLNGWRHWNRSTKFSGHGVEGSKAVQECFRDSKVYLLKKPVTGLNGWRVAISTLRLVNSQRHSVNTLPNRDVLGQSRSFTMKPFRPLTLSRPRSDNVEPPNKKRRIGPNALPSNNRQPLNTLNNPPPVQFLPPSLEGNYYTVLWRKPTTKKNKTWDGDGVLAVVGGYATLTDSETGKELGKGACNRPLLPGSTLSIGSRELEIESSMDKSDYLAGRMFLGTTTAAPVEQPKRPEPGYKPPLSTNPSLKKKHVTANDGESVPEYKPSNQRNQQFRTPLLSSTVMPQRNPSIPQPRHDPNAPNALIMKRPDSCPKGKQIVDVVVDPVLGKHLRDHQREGVQFLYECVMGMRCAGEGAIMADEMGLGKTLQTITLLWTLLKQSPISDSPPVIKKALIVCPAGLVDNWKREFRKWLGNERVGVFVLDTKNKKIANFTMGKSYNIMIVGYEMLRIVQEELKKGSGIDIVIADEGHRLKTANNKAMLAIQSLNTERRIILSGTPLQNDLGEFYTAIDFVNPGLLGQRSSFKRSFELPIMRSRQPDASESELEKGEAQWKELVSLTSQFIIRRTAEVLSKYLPPKTEHIVFCKPTKGQAEAYRAILGSPTFSMALGSTDIALQLINVLKKVCNSPSLLKSSKDNEDTPSEMLQSILPLIPSKILNSSASSAKLRLLDNLVHSIYTTTDEKVVIVSNYTTTLDMIERLLVSLSYTYLRLDGSTPASKRQALVEKFNKTTKMTSFAFLLSAKSGGVGLNLIGASRIVLFDIDWNPATDLQAMARIHRDGQKLPCKVYRFLIQGGLDEKIYQRQVMKMGLANAVVDNKVSAVSFSKEELRDLFRLDEREGCQTHDLLGCACDCRGSLEVGSGVEAKESEEDNDEEDELLPTLQKASEVNIEEQEARIQARRTAKMPKLRMLMEYRHIDTKILKDVARREREESAEDEAVEAVAVAVDDDVFLNILKQPECNVGFLLTKSTS</sequence>
<keyword evidence="1" id="KW-0547">Nucleotide-binding</keyword>
<dbReference type="CDD" id="cd18793">
    <property type="entry name" value="SF2_C_SNF"/>
    <property type="match status" value="1"/>
</dbReference>
<dbReference type="PANTHER" id="PTHR45629">
    <property type="entry name" value="SNF2/RAD54 FAMILY MEMBER"/>
    <property type="match status" value="1"/>
</dbReference>
<dbReference type="Pfam" id="PF00176">
    <property type="entry name" value="SNF2-rel_dom"/>
    <property type="match status" value="1"/>
</dbReference>
<feature type="domain" description="Helicase C-terminal" evidence="6">
    <location>
        <begin position="789"/>
        <end position="948"/>
    </location>
</feature>